<keyword evidence="2" id="KW-0560">Oxidoreductase</keyword>
<dbReference type="PRINTS" id="PR00368">
    <property type="entry name" value="FADPNR"/>
</dbReference>
<evidence type="ECO:0000313" key="6">
    <source>
        <dbReference type="EMBL" id="POH61801.1"/>
    </source>
</evidence>
<dbReference type="Proteomes" id="UP000237104">
    <property type="component" value="Unassembled WGS sequence"/>
</dbReference>
<dbReference type="EMBL" id="PPXF01000058">
    <property type="protein sequence ID" value="POH61801.1"/>
    <property type="molecule type" value="Genomic_DNA"/>
</dbReference>
<dbReference type="Gene3D" id="3.50.50.60">
    <property type="entry name" value="FAD/NAD(P)-binding domain"/>
    <property type="match status" value="2"/>
</dbReference>
<dbReference type="Pfam" id="PF07992">
    <property type="entry name" value="Pyr_redox_2"/>
    <property type="match status" value="1"/>
</dbReference>
<dbReference type="GO" id="GO:0004791">
    <property type="term" value="F:thioredoxin-disulfide reductase (NADPH) activity"/>
    <property type="evidence" value="ECO:0007669"/>
    <property type="project" value="UniProtKB-EC"/>
</dbReference>
<organism evidence="6 7">
    <name type="scientific">Cryobacterium zongtaii</name>
    <dbReference type="NCBI Taxonomy" id="1259217"/>
    <lineage>
        <taxon>Bacteria</taxon>
        <taxon>Bacillati</taxon>
        <taxon>Actinomycetota</taxon>
        <taxon>Actinomycetes</taxon>
        <taxon>Micrococcales</taxon>
        <taxon>Microbacteriaceae</taxon>
        <taxon>Cryobacterium</taxon>
    </lineage>
</organism>
<evidence type="ECO:0000256" key="4">
    <source>
        <dbReference type="SAM" id="MobiDB-lite"/>
    </source>
</evidence>
<dbReference type="SUPFAM" id="SSF51905">
    <property type="entry name" value="FAD/NAD(P)-binding domain"/>
    <property type="match status" value="1"/>
</dbReference>
<comment type="caution">
    <text evidence="6">The sequence shown here is derived from an EMBL/GenBank/DDBJ whole genome shotgun (WGS) entry which is preliminary data.</text>
</comment>
<evidence type="ECO:0000259" key="5">
    <source>
        <dbReference type="Pfam" id="PF07992"/>
    </source>
</evidence>
<feature type="domain" description="FAD/NAD(P)-binding" evidence="5">
    <location>
        <begin position="27"/>
        <end position="326"/>
    </location>
</feature>
<dbReference type="PRINTS" id="PR00469">
    <property type="entry name" value="PNDRDTASEII"/>
</dbReference>
<gene>
    <name evidence="6" type="ORF">C3B59_14495</name>
</gene>
<evidence type="ECO:0000256" key="3">
    <source>
        <dbReference type="ARBA" id="ARBA00048132"/>
    </source>
</evidence>
<protein>
    <recommendedName>
        <fullName evidence="5">FAD/NAD(P)-binding domain-containing protein</fullName>
    </recommendedName>
</protein>
<dbReference type="InterPro" id="IPR023753">
    <property type="entry name" value="FAD/NAD-binding_dom"/>
</dbReference>
<evidence type="ECO:0000256" key="2">
    <source>
        <dbReference type="ARBA" id="ARBA00023002"/>
    </source>
</evidence>
<sequence length="386" mass="40594">MTSNGTPPSIPRLPHPQTLSQTQTQTHDVVIIGGGAAGLSAAVVLGRARRSVIVVDDGHPRNAPADGVHSFLTRDGLRPAELVRLGQDEARSYGAEFIMGRAVNSRRSAQGFTVTLDDGSTVSGRRLLVATGLVDELPDVPGVAERWGRDVLHCPYCHGWEVRDQTIGILGTGPKSVHQALLFRQWSRNITLFLHGDMIDADGTISEQHGPTDAEWEQLAARGVNVVIGPVAGLDVRDDALAGVRLASGRLFPLQALVVAPMFTARTDFLDGLGLASTPHPLGVGTQLDSDETGRVLNDGAVVPGVWAAGNATNLMAQVVVSAAAGLGVATMINSDLIAAEVESAVTAYRSPFSAANEASNSDSVLGDRRHGVHPEHTPAREGQSR</sequence>
<dbReference type="OrthoDB" id="9786503at2"/>
<dbReference type="InterPro" id="IPR050097">
    <property type="entry name" value="Ferredoxin-NADP_redctase_2"/>
</dbReference>
<feature type="region of interest" description="Disordered" evidence="4">
    <location>
        <begin position="357"/>
        <end position="386"/>
    </location>
</feature>
<comment type="catalytic activity">
    <reaction evidence="3">
        <text>[thioredoxin]-dithiol + NADP(+) = [thioredoxin]-disulfide + NADPH + H(+)</text>
        <dbReference type="Rhea" id="RHEA:20345"/>
        <dbReference type="Rhea" id="RHEA-COMP:10698"/>
        <dbReference type="Rhea" id="RHEA-COMP:10700"/>
        <dbReference type="ChEBI" id="CHEBI:15378"/>
        <dbReference type="ChEBI" id="CHEBI:29950"/>
        <dbReference type="ChEBI" id="CHEBI:50058"/>
        <dbReference type="ChEBI" id="CHEBI:57783"/>
        <dbReference type="ChEBI" id="CHEBI:58349"/>
        <dbReference type="EC" id="1.8.1.9"/>
    </reaction>
</comment>
<dbReference type="RefSeq" id="WP_103431927.1">
    <property type="nucleotide sequence ID" value="NZ_PPXF01000058.1"/>
</dbReference>
<feature type="region of interest" description="Disordered" evidence="4">
    <location>
        <begin position="1"/>
        <end position="24"/>
    </location>
</feature>
<keyword evidence="1" id="KW-0285">Flavoprotein</keyword>
<name>A0A2S3Z8D3_9MICO</name>
<reference evidence="6 7" key="1">
    <citation type="submission" date="2018-01" db="EMBL/GenBank/DDBJ databases">
        <title>Cryobacterium sp. nov., from glaciers in China.</title>
        <authorList>
            <person name="Liu Q."/>
            <person name="Xin Y.-H."/>
        </authorList>
    </citation>
    <scope>NUCLEOTIDE SEQUENCE [LARGE SCALE GENOMIC DNA]</scope>
    <source>
        <strain evidence="6 7">TMB1-8</strain>
    </source>
</reference>
<proteinExistence type="predicted"/>
<feature type="compositionally biased region" description="Basic and acidic residues" evidence="4">
    <location>
        <begin position="366"/>
        <end position="386"/>
    </location>
</feature>
<dbReference type="AlphaFoldDB" id="A0A2S3Z8D3"/>
<accession>A0A2S3Z8D3</accession>
<dbReference type="InterPro" id="IPR036188">
    <property type="entry name" value="FAD/NAD-bd_sf"/>
</dbReference>
<evidence type="ECO:0000313" key="7">
    <source>
        <dbReference type="Proteomes" id="UP000237104"/>
    </source>
</evidence>
<evidence type="ECO:0000256" key="1">
    <source>
        <dbReference type="ARBA" id="ARBA00022630"/>
    </source>
</evidence>
<dbReference type="PANTHER" id="PTHR48105">
    <property type="entry name" value="THIOREDOXIN REDUCTASE 1-RELATED-RELATED"/>
    <property type="match status" value="1"/>
</dbReference>